<keyword evidence="2" id="KW-1185">Reference proteome</keyword>
<proteinExistence type="predicted"/>
<reference evidence="1 2" key="1">
    <citation type="journal article" date="2022" name="G3 (Bethesda)">
        <title>Whole-genome sequence and methylome profiling of the almond [Prunus dulcis (Mill.) D.A. Webb] cultivar 'Nonpareil'.</title>
        <authorList>
            <person name="D'Amico-Willman K.M."/>
            <person name="Ouma W.Z."/>
            <person name="Meulia T."/>
            <person name="Sideli G.M."/>
            <person name="Gradziel T.M."/>
            <person name="Fresnedo-Ramirez J."/>
        </authorList>
    </citation>
    <scope>NUCLEOTIDE SEQUENCE [LARGE SCALE GENOMIC DNA]</scope>
    <source>
        <strain evidence="1">Clone GOH B32 T37-40</strain>
    </source>
</reference>
<accession>A0AAD4WU32</accession>
<evidence type="ECO:0000313" key="1">
    <source>
        <dbReference type="EMBL" id="KAI5349625.1"/>
    </source>
</evidence>
<sequence>MWRLPIPRKLMKVAGEKISQHKTRMASVKTSYPKALMRVASKGDPIVGNVLLVNIYVCNKALRASGGPIRAQGGAPPFA</sequence>
<evidence type="ECO:0000313" key="2">
    <source>
        <dbReference type="Proteomes" id="UP001054821"/>
    </source>
</evidence>
<gene>
    <name evidence="1" type="ORF">L3X38_002514</name>
</gene>
<dbReference type="EMBL" id="JAJFAZ020000001">
    <property type="protein sequence ID" value="KAI5349625.1"/>
    <property type="molecule type" value="Genomic_DNA"/>
</dbReference>
<organism evidence="1 2">
    <name type="scientific">Prunus dulcis</name>
    <name type="common">Almond</name>
    <name type="synonym">Amygdalus dulcis</name>
    <dbReference type="NCBI Taxonomy" id="3755"/>
    <lineage>
        <taxon>Eukaryota</taxon>
        <taxon>Viridiplantae</taxon>
        <taxon>Streptophyta</taxon>
        <taxon>Embryophyta</taxon>
        <taxon>Tracheophyta</taxon>
        <taxon>Spermatophyta</taxon>
        <taxon>Magnoliopsida</taxon>
        <taxon>eudicotyledons</taxon>
        <taxon>Gunneridae</taxon>
        <taxon>Pentapetalae</taxon>
        <taxon>rosids</taxon>
        <taxon>fabids</taxon>
        <taxon>Rosales</taxon>
        <taxon>Rosaceae</taxon>
        <taxon>Amygdaloideae</taxon>
        <taxon>Amygdaleae</taxon>
        <taxon>Prunus</taxon>
    </lineage>
</organism>
<protein>
    <submittedName>
        <fullName evidence="1">Uncharacterized protein</fullName>
    </submittedName>
</protein>
<name>A0AAD4WU32_PRUDU</name>
<dbReference type="Proteomes" id="UP001054821">
    <property type="component" value="Chromosome 1"/>
</dbReference>
<dbReference type="AlphaFoldDB" id="A0AAD4WU32"/>
<comment type="caution">
    <text evidence="1">The sequence shown here is derived from an EMBL/GenBank/DDBJ whole genome shotgun (WGS) entry which is preliminary data.</text>
</comment>